<keyword evidence="7" id="KW-0479">Metal-binding</keyword>
<accession>A0A6I9S7R4</accession>
<feature type="transmembrane region" description="Helical" evidence="16">
    <location>
        <begin position="210"/>
        <end position="231"/>
    </location>
</feature>
<keyword evidence="4" id="KW-0813">Transport</keyword>
<evidence type="ECO:0000256" key="10">
    <source>
        <dbReference type="ARBA" id="ARBA00022837"/>
    </source>
</evidence>
<dbReference type="AlphaFoldDB" id="A0A6I9S7R4"/>
<evidence type="ECO:0000313" key="18">
    <source>
        <dbReference type="Proteomes" id="UP000504607"/>
    </source>
</evidence>
<dbReference type="PROSITE" id="PS00018">
    <property type="entry name" value="EF_HAND_1"/>
    <property type="match status" value="1"/>
</dbReference>
<dbReference type="InterPro" id="IPR003280">
    <property type="entry name" value="2pore_dom_K_chnl"/>
</dbReference>
<evidence type="ECO:0000256" key="15">
    <source>
        <dbReference type="ARBA" id="ARBA00023303"/>
    </source>
</evidence>
<feature type="transmembrane region" description="Helical" evidence="16">
    <location>
        <begin position="151"/>
        <end position="173"/>
    </location>
</feature>
<dbReference type="PANTHER" id="PTHR11003:SF268">
    <property type="entry name" value="TWO-PORE POTASSIUM CHANNEL 4-RELATED"/>
    <property type="match status" value="1"/>
</dbReference>
<evidence type="ECO:0000256" key="16">
    <source>
        <dbReference type="SAM" id="Phobius"/>
    </source>
</evidence>
<evidence type="ECO:0000256" key="3">
    <source>
        <dbReference type="ARBA" id="ARBA00011738"/>
    </source>
</evidence>
<evidence type="ECO:0000256" key="1">
    <source>
        <dbReference type="ARBA" id="ARBA00004141"/>
    </source>
</evidence>
<keyword evidence="14 16" id="KW-0472">Membrane</keyword>
<dbReference type="PRINTS" id="PR01333">
    <property type="entry name" value="2POREKCHANEL"/>
</dbReference>
<comment type="subcellular location">
    <subcellularLocation>
        <location evidence="1">Membrane</location>
        <topology evidence="1">Multi-pass membrane protein</topology>
    </subcellularLocation>
</comment>
<dbReference type="PANTHER" id="PTHR11003">
    <property type="entry name" value="POTASSIUM CHANNEL, SUBFAMILY K"/>
    <property type="match status" value="1"/>
</dbReference>
<sequence>MEEESLLPASLHSQRSNALPLSSSLSSEIADPLLPSTSDLASTSWPRRKSPLYRARTAPAMAVVRDLLPRKPDSSKPPNFGSAGSILKYSSVLLLVYLSLGVLVYSMSPQGFSGVETHPAVDALYFCIVTLCTIGYGDIYPLTPATKAFSCVFVLVGFGVIDVLLSGAVNYVLDVQENLILEGARAGAGVGAASYVFDAEKGRMRIRMKVALAIGVVLLCVGAGTLALYLVEDLDWMDSLYLSVMSVTTVGYGDRAFKTLPGRVFASVWLLVSTVAVARAFLYLAEARIDKRHRRIAKWVLHRDLTVEDLLAADLNQNGFISKSEFVIYKLKEMGKIGEKDILQICNQFHKLDPINSGKITLLDLLNSSR</sequence>
<evidence type="ECO:0000256" key="13">
    <source>
        <dbReference type="ARBA" id="ARBA00023065"/>
    </source>
</evidence>
<evidence type="ECO:0000256" key="5">
    <source>
        <dbReference type="ARBA" id="ARBA00022538"/>
    </source>
</evidence>
<dbReference type="OrthoDB" id="415460at2759"/>
<feature type="transmembrane region" description="Helical" evidence="16">
    <location>
        <begin position="264"/>
        <end position="285"/>
    </location>
</feature>
<reference evidence="19" key="1">
    <citation type="submission" date="2022-04" db="UniProtKB">
        <authorList>
            <consortium name="RefSeq"/>
        </authorList>
    </citation>
    <scope>IDENTIFICATION</scope>
</reference>
<evidence type="ECO:0000259" key="17">
    <source>
        <dbReference type="Pfam" id="PF07885"/>
    </source>
</evidence>
<feature type="domain" description="Potassium channel" evidence="17">
    <location>
        <begin position="217"/>
        <end position="286"/>
    </location>
</feature>
<keyword evidence="9" id="KW-0631">Potassium channel</keyword>
<keyword evidence="12 16" id="KW-1133">Transmembrane helix</keyword>
<dbReference type="Pfam" id="PF07885">
    <property type="entry name" value="Ion_trans_2"/>
    <property type="match status" value="2"/>
</dbReference>
<keyword evidence="11" id="KW-0630">Potassium</keyword>
<keyword evidence="18" id="KW-1185">Reference proteome</keyword>
<dbReference type="GO" id="GO:0046872">
    <property type="term" value="F:metal ion binding"/>
    <property type="evidence" value="ECO:0007669"/>
    <property type="project" value="UniProtKB-KW"/>
</dbReference>
<dbReference type="GeneID" id="105057896"/>
<evidence type="ECO:0000256" key="12">
    <source>
        <dbReference type="ARBA" id="ARBA00022989"/>
    </source>
</evidence>
<evidence type="ECO:0000256" key="2">
    <source>
        <dbReference type="ARBA" id="ARBA00010159"/>
    </source>
</evidence>
<comment type="subunit">
    <text evidence="3">Homodimer.</text>
</comment>
<feature type="transmembrane region" description="Helical" evidence="16">
    <location>
        <begin position="120"/>
        <end position="139"/>
    </location>
</feature>
<dbReference type="RefSeq" id="XP_019710364.1">
    <property type="nucleotide sequence ID" value="XM_019854805.2"/>
</dbReference>
<dbReference type="GO" id="GO:0030322">
    <property type="term" value="P:stabilization of membrane potential"/>
    <property type="evidence" value="ECO:0007669"/>
    <property type="project" value="TreeGrafter"/>
</dbReference>
<evidence type="ECO:0000256" key="11">
    <source>
        <dbReference type="ARBA" id="ARBA00022958"/>
    </source>
</evidence>
<dbReference type="KEGG" id="egu:105057896"/>
<dbReference type="Gene3D" id="1.10.287.70">
    <property type="match status" value="2"/>
</dbReference>
<dbReference type="InterPro" id="IPR018247">
    <property type="entry name" value="EF_Hand_1_Ca_BS"/>
</dbReference>
<keyword evidence="13" id="KW-0406">Ion transport</keyword>
<dbReference type="GO" id="GO:0005886">
    <property type="term" value="C:plasma membrane"/>
    <property type="evidence" value="ECO:0007669"/>
    <property type="project" value="TreeGrafter"/>
</dbReference>
<feature type="transmembrane region" description="Helical" evidence="16">
    <location>
        <begin position="86"/>
        <end position="108"/>
    </location>
</feature>
<dbReference type="GO" id="GO:0015271">
    <property type="term" value="F:outward rectifier potassium channel activity"/>
    <property type="evidence" value="ECO:0007669"/>
    <property type="project" value="TreeGrafter"/>
</dbReference>
<proteinExistence type="inferred from homology"/>
<evidence type="ECO:0000256" key="4">
    <source>
        <dbReference type="ARBA" id="ARBA00022448"/>
    </source>
</evidence>
<dbReference type="GO" id="GO:0009705">
    <property type="term" value="C:plant-type vacuole membrane"/>
    <property type="evidence" value="ECO:0007669"/>
    <property type="project" value="TreeGrafter"/>
</dbReference>
<evidence type="ECO:0000256" key="9">
    <source>
        <dbReference type="ARBA" id="ARBA00022826"/>
    </source>
</evidence>
<dbReference type="Proteomes" id="UP000504607">
    <property type="component" value="Chromosome 14"/>
</dbReference>
<evidence type="ECO:0000313" key="19">
    <source>
        <dbReference type="RefSeq" id="XP_010938913.1"/>
    </source>
</evidence>
<gene>
    <name evidence="19 20" type="primary">LOC105057896</name>
</gene>
<dbReference type="SUPFAM" id="SSF81324">
    <property type="entry name" value="Voltage-gated potassium channels"/>
    <property type="match status" value="2"/>
</dbReference>
<keyword evidence="5" id="KW-0633">Potassium transport</keyword>
<dbReference type="InterPro" id="IPR013099">
    <property type="entry name" value="K_chnl_dom"/>
</dbReference>
<keyword evidence="15 19" id="KW-0407">Ion channel</keyword>
<keyword evidence="10" id="KW-0106">Calcium</keyword>
<evidence type="ECO:0000256" key="6">
    <source>
        <dbReference type="ARBA" id="ARBA00022692"/>
    </source>
</evidence>
<feature type="domain" description="Potassium channel" evidence="17">
    <location>
        <begin position="93"/>
        <end position="169"/>
    </location>
</feature>
<evidence type="ECO:0000256" key="8">
    <source>
        <dbReference type="ARBA" id="ARBA00022737"/>
    </source>
</evidence>
<evidence type="ECO:0000256" key="14">
    <source>
        <dbReference type="ARBA" id="ARBA00023136"/>
    </source>
</evidence>
<dbReference type="FunFam" id="1.10.287.70:FF:000102">
    <property type="entry name" value="Two-pore potassium channel 3"/>
    <property type="match status" value="1"/>
</dbReference>
<feature type="transmembrane region" description="Helical" evidence="16">
    <location>
        <begin position="179"/>
        <end position="198"/>
    </location>
</feature>
<evidence type="ECO:0000256" key="7">
    <source>
        <dbReference type="ARBA" id="ARBA00022723"/>
    </source>
</evidence>
<organism evidence="19">
    <name type="scientific">Elaeis guineensis var. tenera</name>
    <name type="common">Oil palm</name>
    <dbReference type="NCBI Taxonomy" id="51953"/>
    <lineage>
        <taxon>Eukaryota</taxon>
        <taxon>Viridiplantae</taxon>
        <taxon>Streptophyta</taxon>
        <taxon>Embryophyta</taxon>
        <taxon>Tracheophyta</taxon>
        <taxon>Spermatophyta</taxon>
        <taxon>Magnoliopsida</taxon>
        <taxon>Liliopsida</taxon>
        <taxon>Arecaceae</taxon>
        <taxon>Arecoideae</taxon>
        <taxon>Cocoseae</taxon>
        <taxon>Elaeidinae</taxon>
        <taxon>Elaeis</taxon>
    </lineage>
</organism>
<dbReference type="RefSeq" id="XP_010938913.1">
    <property type="nucleotide sequence ID" value="XM_010940611.3"/>
</dbReference>
<protein>
    <submittedName>
        <fullName evidence="19">Two-pore potassium channel 5</fullName>
    </submittedName>
</protein>
<keyword evidence="6 16" id="KW-0812">Transmembrane</keyword>
<keyword evidence="8" id="KW-0677">Repeat</keyword>
<evidence type="ECO:0000313" key="20">
    <source>
        <dbReference type="RefSeq" id="XP_019710364.1"/>
    </source>
</evidence>
<dbReference type="RefSeq" id="XP_073104836.1">
    <property type="nucleotide sequence ID" value="XM_073248735.1"/>
</dbReference>
<name>A0A6I9S7R4_ELAGV</name>
<dbReference type="GO" id="GO:0022841">
    <property type="term" value="F:potassium ion leak channel activity"/>
    <property type="evidence" value="ECO:0007669"/>
    <property type="project" value="TreeGrafter"/>
</dbReference>
<comment type="similarity">
    <text evidence="2">Belongs to the two pore domain potassium channel (TC 1.A.1.7) family.</text>
</comment>